<dbReference type="InterPro" id="IPR043760">
    <property type="entry name" value="PycTM_dom"/>
</dbReference>
<evidence type="ECO:0000256" key="2">
    <source>
        <dbReference type="ARBA" id="ARBA00022475"/>
    </source>
</evidence>
<evidence type="ECO:0000256" key="3">
    <source>
        <dbReference type="ARBA" id="ARBA00022692"/>
    </source>
</evidence>
<sequence>MDKHVLNKYELAQYNHSNIQELIRFIDQKAGAILVIHGFILTAFIEFAKKLEFVNPFEEKNILLSLATFVCGVLTLSLLIYQIYVILFEIIKPKKAKHYTQEESSVLYFEHISKLSKSDFITLYHSLPDDRVHEELLAQVYECSCIMSSKSEKLNHVIKYLFVTLMFLLVFIFLTKLI</sequence>
<keyword evidence="4" id="KW-0547">Nucleotide-binding</keyword>
<protein>
    <recommendedName>
        <fullName evidence="9">Pycsar effector protein domain-containing protein</fullName>
    </recommendedName>
</protein>
<evidence type="ECO:0000256" key="5">
    <source>
        <dbReference type="ARBA" id="ARBA00022989"/>
    </source>
</evidence>
<comment type="subcellular location">
    <subcellularLocation>
        <location evidence="1">Cell membrane</location>
    </subcellularLocation>
</comment>
<evidence type="ECO:0000256" key="7">
    <source>
        <dbReference type="ARBA" id="ARBA00023136"/>
    </source>
</evidence>
<feature type="transmembrane region" description="Helical" evidence="8">
    <location>
        <begin position="30"/>
        <end position="47"/>
    </location>
</feature>
<keyword evidence="7 8" id="KW-0472">Membrane</keyword>
<evidence type="ECO:0000259" key="9">
    <source>
        <dbReference type="Pfam" id="PF18967"/>
    </source>
</evidence>
<keyword evidence="5 8" id="KW-1133">Transmembrane helix</keyword>
<evidence type="ECO:0000256" key="1">
    <source>
        <dbReference type="ARBA" id="ARBA00004236"/>
    </source>
</evidence>
<proteinExistence type="predicted"/>
<feature type="transmembrane region" description="Helical" evidence="8">
    <location>
        <begin position="157"/>
        <end position="175"/>
    </location>
</feature>
<name>A0A1V3FIA2_9BACL</name>
<evidence type="ECO:0000256" key="6">
    <source>
        <dbReference type="ARBA" id="ARBA00023118"/>
    </source>
</evidence>
<gene>
    <name evidence="10" type="ORF">BO219_11480</name>
</gene>
<keyword evidence="2" id="KW-1003">Cell membrane</keyword>
<reference evidence="11" key="1">
    <citation type="submission" date="2016-11" db="EMBL/GenBank/DDBJ databases">
        <title>Draft genome sequence of Anoxybacillus sp. strain 103 isolated from the Qarvajar hot spring in Nagorno-Karabach.</title>
        <authorList>
            <person name="Hovhannisyan P."/>
            <person name="Panosyan H."/>
            <person name="Birkeland N.-K."/>
        </authorList>
    </citation>
    <scope>NUCLEOTIDE SEQUENCE [LARGE SCALE GENOMIC DNA]</scope>
    <source>
        <strain evidence="11">103</strain>
    </source>
</reference>
<keyword evidence="11" id="KW-1185">Reference proteome</keyword>
<evidence type="ECO:0000256" key="8">
    <source>
        <dbReference type="SAM" id="Phobius"/>
    </source>
</evidence>
<dbReference type="Pfam" id="PF18967">
    <property type="entry name" value="PycTM"/>
    <property type="match status" value="1"/>
</dbReference>
<dbReference type="EMBL" id="MQAD01000021">
    <property type="protein sequence ID" value="OOE01326.1"/>
    <property type="molecule type" value="Genomic_DNA"/>
</dbReference>
<evidence type="ECO:0000313" key="11">
    <source>
        <dbReference type="Proteomes" id="UP000188458"/>
    </source>
</evidence>
<dbReference type="Proteomes" id="UP000188458">
    <property type="component" value="Unassembled WGS sequence"/>
</dbReference>
<evidence type="ECO:0000256" key="4">
    <source>
        <dbReference type="ARBA" id="ARBA00022741"/>
    </source>
</evidence>
<dbReference type="AlphaFoldDB" id="A0A1V3FIA2"/>
<feature type="transmembrane region" description="Helical" evidence="8">
    <location>
        <begin position="62"/>
        <end position="87"/>
    </location>
</feature>
<organism evidence="10 11">
    <name type="scientific">Anoxybacillus kestanbolensis</name>
    <dbReference type="NCBI Taxonomy" id="227476"/>
    <lineage>
        <taxon>Bacteria</taxon>
        <taxon>Bacillati</taxon>
        <taxon>Bacillota</taxon>
        <taxon>Bacilli</taxon>
        <taxon>Bacillales</taxon>
        <taxon>Anoxybacillaceae</taxon>
        <taxon>Anoxybacillus</taxon>
    </lineage>
</organism>
<comment type="caution">
    <text evidence="10">The sequence shown here is derived from an EMBL/GenBank/DDBJ whole genome shotgun (WGS) entry which is preliminary data.</text>
</comment>
<keyword evidence="3 8" id="KW-0812">Transmembrane</keyword>
<feature type="domain" description="Pycsar effector protein" evidence="9">
    <location>
        <begin position="12"/>
        <end position="174"/>
    </location>
</feature>
<evidence type="ECO:0000313" key="10">
    <source>
        <dbReference type="EMBL" id="OOE01326.1"/>
    </source>
</evidence>
<keyword evidence="6" id="KW-0051">Antiviral defense</keyword>
<accession>A0A1V3FIA2</accession>
<dbReference type="RefSeq" id="WP_077429621.1">
    <property type="nucleotide sequence ID" value="NZ_MQAD01000021.1"/>
</dbReference>